<dbReference type="CDD" id="cd18321">
    <property type="entry name" value="BTB_POZ_EloC"/>
    <property type="match status" value="1"/>
</dbReference>
<name>A0A9N8ZE98_9GLOM</name>
<comment type="subcellular location">
    <subcellularLocation>
        <location evidence="1">Nucleus</location>
    </subcellularLocation>
</comment>
<evidence type="ECO:0000313" key="7">
    <source>
        <dbReference type="EMBL" id="CAG8487787.1"/>
    </source>
</evidence>
<accession>A0A9N8ZE98</accession>
<proteinExistence type="inferred from homology"/>
<evidence type="ECO:0000256" key="5">
    <source>
        <dbReference type="SAM" id="MobiDB-lite"/>
    </source>
</evidence>
<dbReference type="SUPFAM" id="SSF54695">
    <property type="entry name" value="POZ domain"/>
    <property type="match status" value="1"/>
</dbReference>
<protein>
    <recommendedName>
        <fullName evidence="3">Elongin-C</fullName>
    </recommendedName>
</protein>
<dbReference type="GO" id="GO:0005634">
    <property type="term" value="C:nucleus"/>
    <property type="evidence" value="ECO:0007669"/>
    <property type="project" value="UniProtKB-SubCell"/>
</dbReference>
<keyword evidence="8" id="KW-1185">Reference proteome</keyword>
<feature type="region of interest" description="Disordered" evidence="5">
    <location>
        <begin position="1"/>
        <end position="34"/>
    </location>
</feature>
<dbReference type="Pfam" id="PF03931">
    <property type="entry name" value="Skp1_POZ"/>
    <property type="match status" value="1"/>
</dbReference>
<feature type="compositionally biased region" description="Low complexity" evidence="5">
    <location>
        <begin position="1"/>
        <end position="18"/>
    </location>
</feature>
<evidence type="ECO:0000256" key="2">
    <source>
        <dbReference type="ARBA" id="ARBA00009993"/>
    </source>
</evidence>
<comment type="caution">
    <text evidence="7">The sequence shown here is derived from an EMBL/GenBank/DDBJ whole genome shotgun (WGS) entry which is preliminary data.</text>
</comment>
<dbReference type="Proteomes" id="UP000789508">
    <property type="component" value="Unassembled WGS sequence"/>
</dbReference>
<dbReference type="InterPro" id="IPR011333">
    <property type="entry name" value="SKP1/BTB/POZ_sf"/>
</dbReference>
<evidence type="ECO:0000259" key="6">
    <source>
        <dbReference type="Pfam" id="PF03931"/>
    </source>
</evidence>
<comment type="similarity">
    <text evidence="2">Belongs to the SKP1 family.</text>
</comment>
<reference evidence="7" key="1">
    <citation type="submission" date="2021-06" db="EMBL/GenBank/DDBJ databases">
        <authorList>
            <person name="Kallberg Y."/>
            <person name="Tangrot J."/>
            <person name="Rosling A."/>
        </authorList>
    </citation>
    <scope>NUCLEOTIDE SEQUENCE</scope>
    <source>
        <strain evidence="7">FL130A</strain>
    </source>
</reference>
<dbReference type="InterPro" id="IPR001232">
    <property type="entry name" value="SKP1-like"/>
</dbReference>
<dbReference type="SMART" id="SM00512">
    <property type="entry name" value="Skp1"/>
    <property type="match status" value="1"/>
</dbReference>
<dbReference type="InterPro" id="IPR039948">
    <property type="entry name" value="ELC1"/>
</dbReference>
<organism evidence="7 8">
    <name type="scientific">Ambispora leptoticha</name>
    <dbReference type="NCBI Taxonomy" id="144679"/>
    <lineage>
        <taxon>Eukaryota</taxon>
        <taxon>Fungi</taxon>
        <taxon>Fungi incertae sedis</taxon>
        <taxon>Mucoromycota</taxon>
        <taxon>Glomeromycotina</taxon>
        <taxon>Glomeromycetes</taxon>
        <taxon>Archaeosporales</taxon>
        <taxon>Ambisporaceae</taxon>
        <taxon>Ambispora</taxon>
    </lineage>
</organism>
<dbReference type="AlphaFoldDB" id="A0A9N8ZE98"/>
<feature type="compositionally biased region" description="Polar residues" evidence="5">
    <location>
        <begin position="19"/>
        <end position="34"/>
    </location>
</feature>
<dbReference type="EMBL" id="CAJVPS010000461">
    <property type="protein sequence ID" value="CAG8487787.1"/>
    <property type="molecule type" value="Genomic_DNA"/>
</dbReference>
<feature type="domain" description="SKP1 component POZ" evidence="6">
    <location>
        <begin position="48"/>
        <end position="111"/>
    </location>
</feature>
<dbReference type="InterPro" id="IPR016073">
    <property type="entry name" value="Skp1_comp_POZ"/>
</dbReference>
<gene>
    <name evidence="7" type="ORF">ALEPTO_LOCUS2823</name>
</gene>
<dbReference type="GO" id="GO:0006511">
    <property type="term" value="P:ubiquitin-dependent protein catabolic process"/>
    <property type="evidence" value="ECO:0007669"/>
    <property type="project" value="InterPro"/>
</dbReference>
<sequence>MSLARTSSSKIKSSNTTSPINEQSQESKRSFPSSSIPVQIAFEEPSEYVKLISSDGFEFIIARQAALCSGTIKNMLSSPGQFQESERNEINFRDIKAVILEKVCQYLYYKVKYTDSTNDIPNFDIDPQMGLELLMAADFLDC</sequence>
<dbReference type="Gene3D" id="3.30.710.10">
    <property type="entry name" value="Potassium Channel Kv1.1, Chain A"/>
    <property type="match status" value="1"/>
</dbReference>
<evidence type="ECO:0000313" key="8">
    <source>
        <dbReference type="Proteomes" id="UP000789508"/>
    </source>
</evidence>
<evidence type="ECO:0000256" key="3">
    <source>
        <dbReference type="ARBA" id="ARBA00021347"/>
    </source>
</evidence>
<dbReference type="FunFam" id="3.30.710.10:FF:000035">
    <property type="entry name" value="Elongin C transcription elongation factor"/>
    <property type="match status" value="1"/>
</dbReference>
<keyword evidence="4" id="KW-0539">Nucleus</keyword>
<evidence type="ECO:0000256" key="1">
    <source>
        <dbReference type="ARBA" id="ARBA00004123"/>
    </source>
</evidence>
<dbReference type="PANTHER" id="PTHR20648">
    <property type="entry name" value="ELONGIN-C"/>
    <property type="match status" value="1"/>
</dbReference>
<dbReference type="OrthoDB" id="249087at2759"/>
<evidence type="ECO:0000256" key="4">
    <source>
        <dbReference type="ARBA" id="ARBA00023242"/>
    </source>
</evidence>